<gene>
    <name evidence="2" type="ORF">A1O7_06146</name>
</gene>
<dbReference type="EMBL" id="AMGW01000004">
    <property type="protein sequence ID" value="EXJ58717.1"/>
    <property type="molecule type" value="Genomic_DNA"/>
</dbReference>
<dbReference type="VEuPathDB" id="FungiDB:A1O7_06146"/>
<feature type="region of interest" description="Disordered" evidence="1">
    <location>
        <begin position="1"/>
        <end position="30"/>
    </location>
</feature>
<feature type="compositionally biased region" description="Basic residues" evidence="1">
    <location>
        <begin position="452"/>
        <end position="465"/>
    </location>
</feature>
<feature type="compositionally biased region" description="Low complexity" evidence="1">
    <location>
        <begin position="363"/>
        <end position="373"/>
    </location>
</feature>
<name>W9VSJ0_9EURO</name>
<feature type="compositionally biased region" description="Polar residues" evidence="1">
    <location>
        <begin position="344"/>
        <end position="359"/>
    </location>
</feature>
<feature type="region of interest" description="Disordered" evidence="1">
    <location>
        <begin position="245"/>
        <end position="469"/>
    </location>
</feature>
<dbReference type="OrthoDB" id="6058203at2759"/>
<proteinExistence type="predicted"/>
<evidence type="ECO:0000313" key="3">
    <source>
        <dbReference type="Proteomes" id="UP000019473"/>
    </source>
</evidence>
<feature type="compositionally biased region" description="Acidic residues" evidence="1">
    <location>
        <begin position="254"/>
        <end position="273"/>
    </location>
</feature>
<evidence type="ECO:0000256" key="1">
    <source>
        <dbReference type="SAM" id="MobiDB-lite"/>
    </source>
</evidence>
<feature type="compositionally biased region" description="Polar residues" evidence="1">
    <location>
        <begin position="315"/>
        <end position="336"/>
    </location>
</feature>
<dbReference type="Proteomes" id="UP000019473">
    <property type="component" value="Unassembled WGS sequence"/>
</dbReference>
<dbReference type="HOGENOM" id="CLU_539679_0_0_1"/>
<dbReference type="GeneID" id="19180725"/>
<organism evidence="2 3">
    <name type="scientific">Cladophialophora yegresii CBS 114405</name>
    <dbReference type="NCBI Taxonomy" id="1182544"/>
    <lineage>
        <taxon>Eukaryota</taxon>
        <taxon>Fungi</taxon>
        <taxon>Dikarya</taxon>
        <taxon>Ascomycota</taxon>
        <taxon>Pezizomycotina</taxon>
        <taxon>Eurotiomycetes</taxon>
        <taxon>Chaetothyriomycetidae</taxon>
        <taxon>Chaetothyriales</taxon>
        <taxon>Herpotrichiellaceae</taxon>
        <taxon>Cladophialophora</taxon>
    </lineage>
</organism>
<accession>W9VSJ0</accession>
<dbReference type="STRING" id="1182544.W9VSJ0"/>
<protein>
    <submittedName>
        <fullName evidence="2">Uncharacterized protein</fullName>
    </submittedName>
</protein>
<feature type="region of interest" description="Disordered" evidence="1">
    <location>
        <begin position="110"/>
        <end position="130"/>
    </location>
</feature>
<feature type="compositionally biased region" description="Pro residues" evidence="1">
    <location>
        <begin position="175"/>
        <end position="186"/>
    </location>
</feature>
<feature type="region of interest" description="Disordered" evidence="1">
    <location>
        <begin position="164"/>
        <end position="198"/>
    </location>
</feature>
<feature type="compositionally biased region" description="Polar residues" evidence="1">
    <location>
        <begin position="423"/>
        <end position="451"/>
    </location>
</feature>
<keyword evidence="3" id="KW-1185">Reference proteome</keyword>
<reference evidence="2 3" key="1">
    <citation type="submission" date="2013-03" db="EMBL/GenBank/DDBJ databases">
        <title>The Genome Sequence of Cladophialophora yegresii CBS 114405.</title>
        <authorList>
            <consortium name="The Broad Institute Genomics Platform"/>
            <person name="Cuomo C."/>
            <person name="de Hoog S."/>
            <person name="Gorbushina A."/>
            <person name="Walker B."/>
            <person name="Young S.K."/>
            <person name="Zeng Q."/>
            <person name="Gargeya S."/>
            <person name="Fitzgerald M."/>
            <person name="Haas B."/>
            <person name="Abouelleil A."/>
            <person name="Allen A.W."/>
            <person name="Alvarado L."/>
            <person name="Arachchi H.M."/>
            <person name="Berlin A.M."/>
            <person name="Chapman S.B."/>
            <person name="Gainer-Dewar J."/>
            <person name="Goldberg J."/>
            <person name="Griggs A."/>
            <person name="Gujja S."/>
            <person name="Hansen M."/>
            <person name="Howarth C."/>
            <person name="Imamovic A."/>
            <person name="Ireland A."/>
            <person name="Larimer J."/>
            <person name="McCowan C."/>
            <person name="Murphy C."/>
            <person name="Pearson M."/>
            <person name="Poon T.W."/>
            <person name="Priest M."/>
            <person name="Roberts A."/>
            <person name="Saif S."/>
            <person name="Shea T."/>
            <person name="Sisk P."/>
            <person name="Sykes S."/>
            <person name="Wortman J."/>
            <person name="Nusbaum C."/>
            <person name="Birren B."/>
        </authorList>
    </citation>
    <scope>NUCLEOTIDE SEQUENCE [LARGE SCALE GENOMIC DNA]</scope>
    <source>
        <strain evidence="2 3">CBS 114405</strain>
    </source>
</reference>
<dbReference type="AlphaFoldDB" id="W9VSJ0"/>
<evidence type="ECO:0000313" key="2">
    <source>
        <dbReference type="EMBL" id="EXJ58717.1"/>
    </source>
</evidence>
<dbReference type="RefSeq" id="XP_007758340.1">
    <property type="nucleotide sequence ID" value="XM_007760150.1"/>
</dbReference>
<sequence>MDISVTSVPDFMADDGAGENETVERSEHEVEIHSDSDFDIDHGAAEGTDVRVVARLWGWNAQATSMTGSETVKVSPMGERIAIAQWDKVLIYALNPEALCEEVWDDRNGSDDMDWDNGSHASGNDEPGHEVDVVEDEEGSMASIFENVEADEDVGAEGEVGEMGNASEVPAEPTSFPPTHPSPLPAPASITSDRSTSTDNLRHYYPHVQDENLGGSMALLRPVVLKMDAGAVVRKMCWGMGRWRQVNEDRGGSNDEEDEVEEPEPGEYEDNPTDEVAGQAKEKDRQAGGMENTSSEIPHPPALQTAVGEGREASIRSSENVATGNSQEQPRASSPVTAGLQVKMSASGSDMNLNEQTPRSPAEEMASAPSSAMKPTGQTQHIHRPSERDVDVDLDTPNLTKTTLVTDRDMGRQTTPKGEATPEESTLATIPSLSLTAGSPTPGSKPQTQQQHCKRQRGRNRKPRYRSAENELVVMTDRGIQIWDLSGWGRGGRVRDELISRDILQ</sequence>
<comment type="caution">
    <text evidence="2">The sequence shown here is derived from an EMBL/GenBank/DDBJ whole genome shotgun (WGS) entry which is preliminary data.</text>
</comment>